<organism evidence="1 2">
    <name type="scientific">Aliidongia dinghuensis</name>
    <dbReference type="NCBI Taxonomy" id="1867774"/>
    <lineage>
        <taxon>Bacteria</taxon>
        <taxon>Pseudomonadati</taxon>
        <taxon>Pseudomonadota</taxon>
        <taxon>Alphaproteobacteria</taxon>
        <taxon>Rhodospirillales</taxon>
        <taxon>Dongiaceae</taxon>
        <taxon>Aliidongia</taxon>
    </lineage>
</organism>
<dbReference type="EMBL" id="BMJQ01000012">
    <property type="protein sequence ID" value="GGF33817.1"/>
    <property type="molecule type" value="Genomic_DNA"/>
</dbReference>
<protein>
    <submittedName>
        <fullName evidence="1">Uncharacterized protein</fullName>
    </submittedName>
</protein>
<accession>A0A8J2YYK8</accession>
<sequence length="164" mass="18243">MSGHTPHHPTSLSELELAERLVVWSFRRWVSGTENWALVEREFRRQFADTAAQGALRSFAMFVEALRCHARRVIRYHQPGCPCLGSDEVCVLTLVTATQAGDMNLATATGRWLVRPEGLDRLVEAAAALGRAMACQDLLLPRRLGDDVRPVRPAVPFDGTITIH</sequence>
<dbReference type="RefSeq" id="WP_189049991.1">
    <property type="nucleotide sequence ID" value="NZ_BMJQ01000012.1"/>
</dbReference>
<reference evidence="1" key="2">
    <citation type="submission" date="2020-09" db="EMBL/GenBank/DDBJ databases">
        <authorList>
            <person name="Sun Q."/>
            <person name="Zhou Y."/>
        </authorList>
    </citation>
    <scope>NUCLEOTIDE SEQUENCE</scope>
    <source>
        <strain evidence="1">CGMCC 1.15725</strain>
    </source>
</reference>
<dbReference type="AlphaFoldDB" id="A0A8J2YYK8"/>
<dbReference type="Proteomes" id="UP000646365">
    <property type="component" value="Unassembled WGS sequence"/>
</dbReference>
<name>A0A8J2YYK8_9PROT</name>
<keyword evidence="2" id="KW-1185">Reference proteome</keyword>
<proteinExistence type="predicted"/>
<evidence type="ECO:0000313" key="2">
    <source>
        <dbReference type="Proteomes" id="UP000646365"/>
    </source>
</evidence>
<reference evidence="1" key="1">
    <citation type="journal article" date="2014" name="Int. J. Syst. Evol. Microbiol.">
        <title>Complete genome sequence of Corynebacterium casei LMG S-19264T (=DSM 44701T), isolated from a smear-ripened cheese.</title>
        <authorList>
            <consortium name="US DOE Joint Genome Institute (JGI-PGF)"/>
            <person name="Walter F."/>
            <person name="Albersmeier A."/>
            <person name="Kalinowski J."/>
            <person name="Ruckert C."/>
        </authorList>
    </citation>
    <scope>NUCLEOTIDE SEQUENCE</scope>
    <source>
        <strain evidence="1">CGMCC 1.15725</strain>
    </source>
</reference>
<gene>
    <name evidence="1" type="ORF">GCM10011611_45060</name>
</gene>
<comment type="caution">
    <text evidence="1">The sequence shown here is derived from an EMBL/GenBank/DDBJ whole genome shotgun (WGS) entry which is preliminary data.</text>
</comment>
<evidence type="ECO:0000313" key="1">
    <source>
        <dbReference type="EMBL" id="GGF33817.1"/>
    </source>
</evidence>